<proteinExistence type="predicted"/>
<sequence length="142" mass="16063">MQQLRQPEQNTPFVRIIRQGNPNSLSRRAFRLCGGILSSKNDTTGRHFSPAWPRRSGRRGMWNIYVFTEGSHFNAADVSNINPQGRLGHPPSRQFSQHHDKFEKLQVKFSTSRRASYPKPVVNTAQGASPQCSGMLTTQMPI</sequence>
<dbReference type="AlphaFoldDB" id="A0A5B7HXF8"/>
<organism evidence="1 2">
    <name type="scientific">Portunus trituberculatus</name>
    <name type="common">Swimming crab</name>
    <name type="synonym">Neptunus trituberculatus</name>
    <dbReference type="NCBI Taxonomy" id="210409"/>
    <lineage>
        <taxon>Eukaryota</taxon>
        <taxon>Metazoa</taxon>
        <taxon>Ecdysozoa</taxon>
        <taxon>Arthropoda</taxon>
        <taxon>Crustacea</taxon>
        <taxon>Multicrustacea</taxon>
        <taxon>Malacostraca</taxon>
        <taxon>Eumalacostraca</taxon>
        <taxon>Eucarida</taxon>
        <taxon>Decapoda</taxon>
        <taxon>Pleocyemata</taxon>
        <taxon>Brachyura</taxon>
        <taxon>Eubrachyura</taxon>
        <taxon>Portunoidea</taxon>
        <taxon>Portunidae</taxon>
        <taxon>Portuninae</taxon>
        <taxon>Portunus</taxon>
    </lineage>
</organism>
<keyword evidence="2" id="KW-1185">Reference proteome</keyword>
<reference evidence="1 2" key="1">
    <citation type="submission" date="2019-05" db="EMBL/GenBank/DDBJ databases">
        <title>Another draft genome of Portunus trituberculatus and its Hox gene families provides insights of decapod evolution.</title>
        <authorList>
            <person name="Jeong J.-H."/>
            <person name="Song I."/>
            <person name="Kim S."/>
            <person name="Choi T."/>
            <person name="Kim D."/>
            <person name="Ryu S."/>
            <person name="Kim W."/>
        </authorList>
    </citation>
    <scope>NUCLEOTIDE SEQUENCE [LARGE SCALE GENOMIC DNA]</scope>
    <source>
        <tissue evidence="1">Muscle</tissue>
    </source>
</reference>
<dbReference type="Proteomes" id="UP000324222">
    <property type="component" value="Unassembled WGS sequence"/>
</dbReference>
<gene>
    <name evidence="1" type="ORF">E2C01_068270</name>
</gene>
<accession>A0A5B7HXF8</accession>
<dbReference type="EMBL" id="VSRR010037830">
    <property type="protein sequence ID" value="MPC73927.1"/>
    <property type="molecule type" value="Genomic_DNA"/>
</dbReference>
<protein>
    <submittedName>
        <fullName evidence="1">Uncharacterized protein</fullName>
    </submittedName>
</protein>
<evidence type="ECO:0000313" key="1">
    <source>
        <dbReference type="EMBL" id="MPC73927.1"/>
    </source>
</evidence>
<evidence type="ECO:0000313" key="2">
    <source>
        <dbReference type="Proteomes" id="UP000324222"/>
    </source>
</evidence>
<name>A0A5B7HXF8_PORTR</name>
<comment type="caution">
    <text evidence="1">The sequence shown here is derived from an EMBL/GenBank/DDBJ whole genome shotgun (WGS) entry which is preliminary data.</text>
</comment>